<feature type="region of interest" description="Disordered" evidence="6">
    <location>
        <begin position="40"/>
        <end position="69"/>
    </location>
</feature>
<name>A0A0N4UPW9_DRAME</name>
<dbReference type="InterPro" id="IPR006614">
    <property type="entry name" value="Peroxin/Ferlin"/>
</dbReference>
<proteinExistence type="predicted"/>
<organism evidence="10 12">
    <name type="scientific">Dracunculus medinensis</name>
    <name type="common">Guinea worm</name>
    <dbReference type="NCBI Taxonomy" id="318479"/>
    <lineage>
        <taxon>Eukaryota</taxon>
        <taxon>Metazoa</taxon>
        <taxon>Ecdysozoa</taxon>
        <taxon>Nematoda</taxon>
        <taxon>Chromadorea</taxon>
        <taxon>Rhabditida</taxon>
        <taxon>Spirurina</taxon>
        <taxon>Dracunculoidea</taxon>
        <taxon>Dracunculidae</taxon>
        <taxon>Dracunculus</taxon>
    </lineage>
</organism>
<dbReference type="Pfam" id="PF16165">
    <property type="entry name" value="Ferlin_C"/>
    <property type="match status" value="1"/>
</dbReference>
<evidence type="ECO:0000313" key="9">
    <source>
        <dbReference type="EMBL" id="VDN53601.1"/>
    </source>
</evidence>
<dbReference type="GO" id="GO:0061025">
    <property type="term" value="P:membrane fusion"/>
    <property type="evidence" value="ECO:0007669"/>
    <property type="project" value="TreeGrafter"/>
</dbReference>
<evidence type="ECO:0000256" key="5">
    <source>
        <dbReference type="ARBA" id="ARBA00023136"/>
    </source>
</evidence>
<dbReference type="SUPFAM" id="SSF49562">
    <property type="entry name" value="C2 domain (Calcium/lipid-binding domain, CaLB)"/>
    <property type="match status" value="4"/>
</dbReference>
<dbReference type="EMBL" id="UYYG01000152">
    <property type="protein sequence ID" value="VDN53601.1"/>
    <property type="molecule type" value="Genomic_DNA"/>
</dbReference>
<dbReference type="InterPro" id="IPR037721">
    <property type="entry name" value="Ferlin"/>
</dbReference>
<evidence type="ECO:0000313" key="10">
    <source>
        <dbReference type="Proteomes" id="UP000038040"/>
    </source>
</evidence>
<dbReference type="GO" id="GO:0016020">
    <property type="term" value="C:membrane"/>
    <property type="evidence" value="ECO:0007669"/>
    <property type="project" value="UniProtKB-SubCell"/>
</dbReference>
<dbReference type="GO" id="GO:0007009">
    <property type="term" value="P:plasma membrane organization"/>
    <property type="evidence" value="ECO:0007669"/>
    <property type="project" value="TreeGrafter"/>
</dbReference>
<dbReference type="WBParaSite" id="DME_0001003001-mRNA-1">
    <property type="protein sequence ID" value="DME_0001003001-mRNA-1"/>
    <property type="gene ID" value="DME_0001003001"/>
</dbReference>
<evidence type="ECO:0000256" key="2">
    <source>
        <dbReference type="ARBA" id="ARBA00022692"/>
    </source>
</evidence>
<protein>
    <submittedName>
        <fullName evidence="12">C2 domain-containing protein</fullName>
    </submittedName>
</protein>
<keyword evidence="11" id="KW-1185">Reference proteome</keyword>
<dbReference type="Pfam" id="PF00168">
    <property type="entry name" value="C2"/>
    <property type="match status" value="4"/>
</dbReference>
<feature type="domain" description="C2" evidence="8">
    <location>
        <begin position="64"/>
        <end position="179"/>
    </location>
</feature>
<dbReference type="Proteomes" id="UP000274756">
    <property type="component" value="Unassembled WGS sequence"/>
</dbReference>
<reference evidence="9 11" key="2">
    <citation type="submission" date="2018-11" db="EMBL/GenBank/DDBJ databases">
        <authorList>
            <consortium name="Pathogen Informatics"/>
        </authorList>
    </citation>
    <scope>NUCLEOTIDE SEQUENCE [LARGE SCALE GENOMIC DNA]</scope>
</reference>
<dbReference type="InterPro" id="IPR035892">
    <property type="entry name" value="C2_domain_sf"/>
</dbReference>
<evidence type="ECO:0000256" key="6">
    <source>
        <dbReference type="SAM" id="MobiDB-lite"/>
    </source>
</evidence>
<dbReference type="AlphaFoldDB" id="A0A0N4UPW9"/>
<feature type="domain" description="C2" evidence="8">
    <location>
        <begin position="1160"/>
        <end position="1283"/>
    </location>
</feature>
<feature type="domain" description="C2" evidence="8">
    <location>
        <begin position="741"/>
        <end position="876"/>
    </location>
</feature>
<evidence type="ECO:0000313" key="11">
    <source>
        <dbReference type="Proteomes" id="UP000274756"/>
    </source>
</evidence>
<dbReference type="InterPro" id="IPR037724">
    <property type="entry name" value="C2E_Ferlin"/>
</dbReference>
<dbReference type="SMART" id="SM00694">
    <property type="entry name" value="DysFC"/>
    <property type="match status" value="2"/>
</dbReference>
<evidence type="ECO:0000313" key="12">
    <source>
        <dbReference type="WBParaSite" id="DME_0001003001-mRNA-1"/>
    </source>
</evidence>
<sequence length="1768" mass="206485">MSDIQTKRSDLQQHFKRNLVQSLVKRSQILEKISRSDDEINQHKATDCQENSVPSDSTENNSMTSDNHTRSLFSNEEQSFLICVKIFELRELFGFYVNPFVEVAIGEEVLELPPQGTSTPKWNEFHCFSIKKSPHELMQTIIEFSVMNSNVNNLLIGSFRCELGYIYNCKNHMVHEKWLPLQNGTSATDFVDGDGKFTDIRGYLKVRILEISELADQLRNIQKNSLMLEVEIVFRIISVHRSKTGKKKTILAVAKLNLSKIYQWRSSEIVTTVHNNKFVGRLLLTIRCTDDLCRKTSKKFIHSRDLRLAESRLPRLFCQYVLCSTFFDANFIHPSLRGKNICFVASIGHYGNDLHTGVTNFANRTLAMIKMLSECAETIEGESCSALEASSNVVETMEDLCLILHLLTESEIWEESHLMNIDCFHLDLIKTLLSMVAENFWNVKFNKIDYKHLKQIAYDCKEYYCGIYCGQQRLISLKWLENDRLEDKNSIAGCVNLRAWFGKNENRMIWEKTTKPGRIWYCAEIFENQYLLSKDNWREATGSNGEPFPQSDESGFVAIAKNICLPPGWSYGGPWKLLFCHDMWVGPDAGRLKYEEEFYEMEKKVDNRWITTEYINAYGEVVHNVFDQVTPRGWKWSGLWAIDLFCAGDVHGWTYSIDKNFMGHKSLMDYTEREEHNYRRRRWRRIRIRDDDSVFENLAAFKCTIDPDSWEYARVFGEPVHMQKMSNDRFRRRRYVREIVPPKDIHLRQEYSCATKWQMHATLIWSKNLKESAPGILKTFVRIAFTNCCQRTSTVEESNNPIWDETLIFDKISSSIIHSILFQVILCGSSLLQNPPRIIVEICSEHFDGSEKLIGYFVTVPHVSYSSMSRAKPSWHSFRLGNIKIGTALLASFELFPYELGSIFSRMAKLKPNSIRYLASSAISPRLKKYHWFAGNFFVELRVGDRSIRSDAIENPEKNPNFSRNLLVLTDVLLPENLKYAPPLNIILYETYSFGRQLEIGRSIIMDYQCICTNYFLKKFPYLLNFISINFIKLTDKFFPQKSKAYNWKKFNEMTQAEDIFEKNFSENLTGDYELIDWWSKYYSSIGELARAPNFPASNIGTLKVYDCALEEVDEFHGFRDFADTFIFQKSHDVFQKLGKNQIECGELKGKVFIKEEGSVKRDMQLICKEFTSVTKCVVRVYIIRAFNLVFPKNDGRYNPYISIKCGKRKRHIVTKKRKYGFGENPIFGQMIELEANLPLEKDLIIRVMNRNRLFTDDEIGQTTIDLENRLLTLHRGTIGLPKQYIARGPLTWRDQLTPLKLLKQSIKKCISRQCIKMGYPPPEMETKVDDIGLTVAGITFWCKNIEKASSNLELMGNALQRVALFVLNQMGLVPEHVETRPLHSGNNKVNNKVEYGKLQLFVDIMPIILGPIPPPLDISPRLPKKYELRVVVWNVRNFKNVKLKAADLYVKCFLYGSTKRECTDIHYRSTDGYGTFNWRFILKFDFDIWEQKLIHYKKRRLFGFESMKIITTKVMMEPILVVEIWDNNKFEKDDYIGQLKFNLLAFDEAQMESEEMLNVYPAQAGNRCMLLKKILSCLYLSDYTTRTLPDRRYDRLRLKKMLSVWRDILLMNNEKCLRPNEHLLYGDITNFLSYHKAILVANLVPTSNAFETRINRTVQKGKDDDPEQRIPYVTGLVELEMELLVAEEAKKEPVGKKRNKPNHSPFLPVPVRRRYDEFWLSSRLAEFSRIFWRKYGRRCVCRVLLALFIFFFIVTFVFHLPHILFKI</sequence>
<accession>A0A0N4UPW9</accession>
<feature type="transmembrane region" description="Helical" evidence="7">
    <location>
        <begin position="1744"/>
        <end position="1766"/>
    </location>
</feature>
<evidence type="ECO:0000259" key="8">
    <source>
        <dbReference type="PROSITE" id="PS50004"/>
    </source>
</evidence>
<dbReference type="STRING" id="318479.A0A0N4UPW9"/>
<evidence type="ECO:0000256" key="3">
    <source>
        <dbReference type="ARBA" id="ARBA00022737"/>
    </source>
</evidence>
<dbReference type="Gene3D" id="2.60.40.150">
    <property type="entry name" value="C2 domain"/>
    <property type="match status" value="4"/>
</dbReference>
<feature type="compositionally biased region" description="Polar residues" evidence="6">
    <location>
        <begin position="48"/>
        <end position="69"/>
    </location>
</feature>
<comment type="subcellular location">
    <subcellularLocation>
        <location evidence="1">Membrane</location>
        <topology evidence="1">Single-pass membrane protein</topology>
    </subcellularLocation>
</comment>
<evidence type="ECO:0000256" key="7">
    <source>
        <dbReference type="SAM" id="Phobius"/>
    </source>
</evidence>
<dbReference type="CDD" id="cd04037">
    <property type="entry name" value="C2E_Ferlin"/>
    <property type="match status" value="1"/>
</dbReference>
<dbReference type="InterPro" id="IPR000008">
    <property type="entry name" value="C2_dom"/>
</dbReference>
<dbReference type="SMART" id="SM00239">
    <property type="entry name" value="C2"/>
    <property type="match status" value="4"/>
</dbReference>
<dbReference type="PANTHER" id="PTHR12546:SF33">
    <property type="entry name" value="SPERM VESICLE FUSION PROTEIN FER-1"/>
    <property type="match status" value="1"/>
</dbReference>
<evidence type="ECO:0000256" key="1">
    <source>
        <dbReference type="ARBA" id="ARBA00004167"/>
    </source>
</evidence>
<dbReference type="InterPro" id="IPR032362">
    <property type="entry name" value="Ferlin_C"/>
</dbReference>
<feature type="domain" description="C2" evidence="8">
    <location>
        <begin position="1409"/>
        <end position="1557"/>
    </location>
</feature>
<keyword evidence="2 7" id="KW-0812">Transmembrane</keyword>
<keyword evidence="4 7" id="KW-1133">Transmembrane helix</keyword>
<dbReference type="InterPro" id="IPR037725">
    <property type="entry name" value="C2F_Ferlin"/>
</dbReference>
<dbReference type="PROSITE" id="PS50004">
    <property type="entry name" value="C2"/>
    <property type="match status" value="4"/>
</dbReference>
<gene>
    <name evidence="9" type="ORF">DME_LOCUS3574</name>
</gene>
<dbReference type="OrthoDB" id="270970at2759"/>
<dbReference type="Pfam" id="PF22901">
    <property type="entry name" value="dsrm_Ferlin"/>
    <property type="match status" value="1"/>
</dbReference>
<dbReference type="CDD" id="cd08374">
    <property type="entry name" value="C2F_Ferlin"/>
    <property type="match status" value="1"/>
</dbReference>
<dbReference type="Proteomes" id="UP000038040">
    <property type="component" value="Unplaced"/>
</dbReference>
<dbReference type="InterPro" id="IPR055072">
    <property type="entry name" value="Ferlin_DSRM"/>
</dbReference>
<reference evidence="12" key="1">
    <citation type="submission" date="2016-04" db="UniProtKB">
        <authorList>
            <consortium name="WormBaseParasite"/>
        </authorList>
    </citation>
    <scope>IDENTIFICATION</scope>
</reference>
<keyword evidence="5 7" id="KW-0472">Membrane</keyword>
<keyword evidence="3" id="KW-0677">Repeat</keyword>
<dbReference type="PANTHER" id="PTHR12546">
    <property type="entry name" value="FER-1-LIKE"/>
    <property type="match status" value="1"/>
</dbReference>
<evidence type="ECO:0000256" key="4">
    <source>
        <dbReference type="ARBA" id="ARBA00022989"/>
    </source>
</evidence>